<proteinExistence type="inferred from homology"/>
<accession>M2YCZ0</accession>
<evidence type="ECO:0000256" key="2">
    <source>
        <dbReference type="ARBA" id="ARBA00022559"/>
    </source>
</evidence>
<dbReference type="GO" id="GO:0005829">
    <property type="term" value="C:cytosol"/>
    <property type="evidence" value="ECO:0007669"/>
    <property type="project" value="TreeGrafter"/>
</dbReference>
<reference evidence="8 9" key="1">
    <citation type="journal article" date="2014" name="Genome Announc.">
        <title>Draft Genome Sequence of Kocuria palustris PEL.</title>
        <authorList>
            <person name="Sharma G."/>
            <person name="Khatri I."/>
            <person name="Subramanian S."/>
        </authorList>
    </citation>
    <scope>NUCLEOTIDE SEQUENCE [LARGE SCALE GENOMIC DNA]</scope>
    <source>
        <strain evidence="8 9">PEL</strain>
    </source>
</reference>
<feature type="domain" description="Dyp-type peroxidase C-terminal" evidence="7">
    <location>
        <begin position="21"/>
        <end position="185"/>
    </location>
</feature>
<name>M2YCZ0_9MICC</name>
<keyword evidence="5" id="KW-0408">Iron</keyword>
<keyword evidence="2 8" id="KW-0575">Peroxidase</keyword>
<dbReference type="AlphaFoldDB" id="M2YCZ0"/>
<keyword evidence="9" id="KW-1185">Reference proteome</keyword>
<sequence>MDRLRGHAEVVDETRGFKFFDERDLLGYVDGSENPEGQTAQDWVSINSADDPDYAGAGYVIVQKYLHDMQAWNALSVEQQDDAIGRTKAENIELPEERKPQDSHVHLNSITDDDGRDLKIVRDNRPFGSIGDDEHGTYFIGDTRDPAIIERMLRNMFVGEPEGTTDRILDFSTATTGSLFIVPTAAFLDDDQPAAAR</sequence>
<dbReference type="GO" id="GO:0046872">
    <property type="term" value="F:metal ion binding"/>
    <property type="evidence" value="ECO:0007669"/>
    <property type="project" value="UniProtKB-KW"/>
</dbReference>
<evidence type="ECO:0000256" key="4">
    <source>
        <dbReference type="ARBA" id="ARBA00023002"/>
    </source>
</evidence>
<comment type="cofactor">
    <cofactor evidence="1">
        <name>heme b</name>
        <dbReference type="ChEBI" id="CHEBI:60344"/>
    </cofactor>
</comment>
<organism evidence="8 9">
    <name type="scientific">Kocuria palustris PEL</name>
    <dbReference type="NCBI Taxonomy" id="1236550"/>
    <lineage>
        <taxon>Bacteria</taxon>
        <taxon>Bacillati</taxon>
        <taxon>Actinomycetota</taxon>
        <taxon>Actinomycetes</taxon>
        <taxon>Micrococcales</taxon>
        <taxon>Micrococcaceae</taxon>
        <taxon>Kocuria</taxon>
    </lineage>
</organism>
<dbReference type="NCBIfam" id="TIGR01413">
    <property type="entry name" value="Dyp_perox_fam"/>
    <property type="match status" value="1"/>
</dbReference>
<dbReference type="EMBL" id="ANHZ02000015">
    <property type="protein sequence ID" value="EME36380.1"/>
    <property type="molecule type" value="Genomic_DNA"/>
</dbReference>
<evidence type="ECO:0000256" key="6">
    <source>
        <dbReference type="ARBA" id="ARBA00025737"/>
    </source>
</evidence>
<comment type="similarity">
    <text evidence="6">Belongs to the DyP-type peroxidase family.</text>
</comment>
<dbReference type="GO" id="GO:0020037">
    <property type="term" value="F:heme binding"/>
    <property type="evidence" value="ECO:0007669"/>
    <property type="project" value="InterPro"/>
</dbReference>
<dbReference type="SUPFAM" id="SSF54909">
    <property type="entry name" value="Dimeric alpha+beta barrel"/>
    <property type="match status" value="1"/>
</dbReference>
<evidence type="ECO:0000256" key="3">
    <source>
        <dbReference type="ARBA" id="ARBA00022723"/>
    </source>
</evidence>
<evidence type="ECO:0000313" key="8">
    <source>
        <dbReference type="EMBL" id="EME36380.1"/>
    </source>
</evidence>
<dbReference type="Pfam" id="PF20628">
    <property type="entry name" value="Dyp_perox_C"/>
    <property type="match status" value="1"/>
</dbReference>
<keyword evidence="3" id="KW-0479">Metal-binding</keyword>
<evidence type="ECO:0000259" key="7">
    <source>
        <dbReference type="Pfam" id="PF20628"/>
    </source>
</evidence>
<dbReference type="GO" id="GO:0004601">
    <property type="term" value="F:peroxidase activity"/>
    <property type="evidence" value="ECO:0007669"/>
    <property type="project" value="UniProtKB-KW"/>
</dbReference>
<comment type="caution">
    <text evidence="8">The sequence shown here is derived from an EMBL/GenBank/DDBJ whole genome shotgun (WGS) entry which is preliminary data.</text>
</comment>
<keyword evidence="4" id="KW-0560">Oxidoreductase</keyword>
<evidence type="ECO:0000313" key="9">
    <source>
        <dbReference type="Proteomes" id="UP000009877"/>
    </source>
</evidence>
<dbReference type="InterPro" id="IPR006314">
    <property type="entry name" value="Dyp_peroxidase"/>
</dbReference>
<dbReference type="PANTHER" id="PTHR30521">
    <property type="entry name" value="DEFERROCHELATASE/PEROXIDASE"/>
    <property type="match status" value="1"/>
</dbReference>
<gene>
    <name evidence="8" type="ORF">C884_00548</name>
</gene>
<dbReference type="InterPro" id="IPR048328">
    <property type="entry name" value="Dyp_perox_C"/>
</dbReference>
<dbReference type="InterPro" id="IPR011008">
    <property type="entry name" value="Dimeric_a/b-barrel"/>
</dbReference>
<dbReference type="Proteomes" id="UP000009877">
    <property type="component" value="Unassembled WGS sequence"/>
</dbReference>
<protein>
    <submittedName>
        <fullName evidence="8">Dye-decolorizing peroxidase (DyP), encapsulated subgroup</fullName>
    </submittedName>
</protein>
<evidence type="ECO:0000256" key="5">
    <source>
        <dbReference type="ARBA" id="ARBA00023004"/>
    </source>
</evidence>
<dbReference type="PROSITE" id="PS51404">
    <property type="entry name" value="DYP_PEROXIDASE"/>
    <property type="match status" value="1"/>
</dbReference>
<evidence type="ECO:0000256" key="1">
    <source>
        <dbReference type="ARBA" id="ARBA00001970"/>
    </source>
</evidence>
<dbReference type="PANTHER" id="PTHR30521:SF0">
    <property type="entry name" value="DYP-TYPE PEROXIDASE FAMILY PROTEIN"/>
    <property type="match status" value="1"/>
</dbReference>